<dbReference type="AlphaFoldDB" id="A0A975DKC1"/>
<dbReference type="RefSeq" id="WP_208844911.1">
    <property type="nucleotide sequence ID" value="NZ_CP072135.1"/>
</dbReference>
<gene>
    <name evidence="2" type="ORF">J5O05_21195</name>
</gene>
<protein>
    <submittedName>
        <fullName evidence="2">DUF4097 family beta strand repeat protein</fullName>
    </submittedName>
</protein>
<organism evidence="2 3">
    <name type="scientific">Pseudoalteromonas xiamenensis</name>
    <dbReference type="NCBI Taxonomy" id="882626"/>
    <lineage>
        <taxon>Bacteria</taxon>
        <taxon>Pseudomonadati</taxon>
        <taxon>Pseudomonadota</taxon>
        <taxon>Gammaproteobacteria</taxon>
        <taxon>Alteromonadales</taxon>
        <taxon>Pseudoalteromonadaceae</taxon>
        <taxon>Pseudoalteromonas</taxon>
    </lineage>
</organism>
<proteinExistence type="predicted"/>
<accession>A0A975DKC1</accession>
<dbReference type="Proteomes" id="UP000664904">
    <property type="component" value="Plasmid unnamed5"/>
</dbReference>
<name>A0A975DKC1_9GAMM</name>
<reference evidence="2" key="1">
    <citation type="submission" date="2021-03" db="EMBL/GenBank/DDBJ databases">
        <title>Complete Genome of Pseudoalteromonas xiamenensis STKMTI.2, a new potential marine bacterium producing anti-Vibrio compounds.</title>
        <authorList>
            <person name="Handayani D.P."/>
            <person name="Isnansetyo A."/>
            <person name="Istiqomah I."/>
            <person name="Jumina J."/>
        </authorList>
    </citation>
    <scope>NUCLEOTIDE SEQUENCE</scope>
    <source>
        <strain evidence="2">STKMTI.2</strain>
        <plasmid evidence="2">unnamed5</plasmid>
    </source>
</reference>
<feature type="signal peptide" evidence="1">
    <location>
        <begin position="1"/>
        <end position="20"/>
    </location>
</feature>
<geneLocation type="plasmid" evidence="2 3">
    <name>unnamed5</name>
</geneLocation>
<dbReference type="KEGG" id="pxi:J5O05_21195"/>
<keyword evidence="1" id="KW-0732">Signal</keyword>
<keyword evidence="3" id="KW-1185">Reference proteome</keyword>
<keyword evidence="2" id="KW-0614">Plasmid</keyword>
<evidence type="ECO:0000256" key="1">
    <source>
        <dbReference type="SAM" id="SignalP"/>
    </source>
</evidence>
<evidence type="ECO:0000313" key="2">
    <source>
        <dbReference type="EMBL" id="QTH73292.1"/>
    </source>
</evidence>
<dbReference type="PROSITE" id="PS51257">
    <property type="entry name" value="PROKAR_LIPOPROTEIN"/>
    <property type="match status" value="1"/>
</dbReference>
<sequence length="237" mass="24663">MLKKLVVVGLAMAMSGCVIHIDGNSGKKATEHVTESLTLNAQEISLLTADLGSGDIKIIGVEGLTEIQLSAKILTTPERNYRLTLEKRGNKAELVATQNVEVGLVWYSGNSPRIDIEMKVPSTMALNLDDDSGDIEITNVKGHIEIEDGSGDIGLLNTGSVVIDDGSGSIDIKNVVGNVDIEDGSGDLVIANVSGKVKISDGSGDIDVNGAERLEIVDAGSGDVAINNIRGSVVVGD</sequence>
<dbReference type="EMBL" id="CP072135">
    <property type="protein sequence ID" value="QTH73292.1"/>
    <property type="molecule type" value="Genomic_DNA"/>
</dbReference>
<feature type="chain" id="PRO_5037823239" evidence="1">
    <location>
        <begin position="21"/>
        <end position="237"/>
    </location>
</feature>
<evidence type="ECO:0000313" key="3">
    <source>
        <dbReference type="Proteomes" id="UP000664904"/>
    </source>
</evidence>